<dbReference type="AlphaFoldDB" id="A0AAV0MY09"/>
<feature type="compositionally biased region" description="Basic and acidic residues" evidence="6">
    <location>
        <begin position="910"/>
        <end position="927"/>
    </location>
</feature>
<feature type="region of interest" description="Disordered" evidence="6">
    <location>
        <begin position="861"/>
        <end position="977"/>
    </location>
</feature>
<feature type="compositionally biased region" description="Basic and acidic residues" evidence="6">
    <location>
        <begin position="1033"/>
        <end position="1059"/>
    </location>
</feature>
<protein>
    <recommendedName>
        <fullName evidence="9">Nuclear matrix constituent protein 1-like protein</fullName>
    </recommendedName>
</protein>
<sequence length="1116" mass="128200">MSTPQKRFWSEAQKPGRAFHPTSNSIGRVAPRIGDGSLLRGKSLAVTEGLTPNGVGYDLDSEELPSKIERLEDELYEYQYNMGLLILEKKGWSAKFEELKQALVDTTDKFKREQAAHLIAISGAEQQEEKLRSTLGYEKQCAVDLKEAVQEMRSEIAEMQLRADSKLADANELVNSVDAKYLDVEAQQRAIEARLAEVSRKSSELERKSREVESQESSLRKERLSVVAGKEAHDTSLSKQREELRVWERKLDEEEEWLSNDLRIVKERDEREGHSDRISEQKIKDLREAQRKIDEANSILKRKEDDIAGRQAKLFLMEKDFVATKENLLLKEEELQTLDEKLNEREKVEIPKLLSEHNTILDAKRCEFELEAEQRRKAVDEELKSKVIELERKEVDVKHMEEKFAKREQALDKKSEKLKEKEAEFESKSKALMEKEKSLKSEVENLEGEKAQLGTEKERLLNLKAELDHVKAANDKQFLKISEEKEQLQISEDERSDYIRLQSELKEEIERCRSREELLLQEVEDLKQRKENFEREWDELDEKKFGIDKEQKSISDEKEKFEKQKQLKEERIKRDKKAMDDLIKKELESLELAKASLKTNLEHERLLMVEKAQTDRNLLLDDIEVKKSALENSLQKAQEEMDRDLQKKTQRFEEEKQRALKDVNILRDAAKREMEDMEVERSRLEKDREQLDENKKQLQQQQIEMREDIDMLGDLSMKLKVYREQFIKEKEQFMSFVEQHKGCSNCGETAFQFQLADLSSLQETGNANADNGTLASDERLEGERPVTTPSQRVSPVSWLQKCTTKIFKLSPLKRGQLVKDLDEAAPATDKVDVLDDEQELSFSYGNHSFDDLSNTNSRSLELPEVSQPSDLKKHGQRHKRTRGKVSRTSTMKAVIEEAKVILGEPNMAEDSVRSESHGESGHGDKVAHQGRGRKRNRGQASQTTASELDGNESDGHSDSIITGKRKKSRAGAVPVETRYNLRRSKRVAVVNVKATSDLNNENEQGEATGAVHVEDRDITTVNAGTSVGGAATEHGESRQHVKQSEKAAERLDGEAHEEPDVTMSEEVSGRMEMRWENSEQCSSKSHGGDEGDDEEESEHHPGEASIGKKLWTFFTT</sequence>
<evidence type="ECO:0000313" key="7">
    <source>
        <dbReference type="EMBL" id="CAI0451153.1"/>
    </source>
</evidence>
<dbReference type="GO" id="GO:0006997">
    <property type="term" value="P:nucleus organization"/>
    <property type="evidence" value="ECO:0007669"/>
    <property type="project" value="InterPro"/>
</dbReference>
<gene>
    <name evidence="7" type="ORF">LITE_LOCUS30770</name>
</gene>
<feature type="compositionally biased region" description="Basic residues" evidence="6">
    <location>
        <begin position="928"/>
        <end position="937"/>
    </location>
</feature>
<dbReference type="PANTHER" id="PTHR31908">
    <property type="entry name" value="PROTEIN CROWDED NUCLEI 4"/>
    <property type="match status" value="1"/>
</dbReference>
<evidence type="ECO:0000256" key="2">
    <source>
        <dbReference type="ARBA" id="ARBA00023242"/>
    </source>
</evidence>
<dbReference type="GO" id="GO:0005652">
    <property type="term" value="C:nuclear lamina"/>
    <property type="evidence" value="ECO:0007669"/>
    <property type="project" value="UniProtKB-SubCell"/>
</dbReference>
<name>A0AAV0MY09_9ROSI</name>
<dbReference type="PANTHER" id="PTHR31908:SF11">
    <property type="entry name" value="PROTEIN CROWDED NUCLEI 1"/>
    <property type="match status" value="1"/>
</dbReference>
<keyword evidence="1 5" id="KW-0175">Coiled coil</keyword>
<keyword evidence="2" id="KW-0539">Nucleus</keyword>
<proteinExistence type="inferred from homology"/>
<evidence type="ECO:0000256" key="3">
    <source>
        <dbReference type="ARBA" id="ARBA00024186"/>
    </source>
</evidence>
<feature type="region of interest" description="Disordered" evidence="6">
    <location>
        <begin position="764"/>
        <end position="792"/>
    </location>
</feature>
<dbReference type="InterPro" id="IPR040418">
    <property type="entry name" value="CRWN"/>
</dbReference>
<comment type="similarity">
    <text evidence="4">Belongs to the CRWN family.</text>
</comment>
<accession>A0AAV0MY09</accession>
<feature type="coiled-coil region" evidence="5">
    <location>
        <begin position="502"/>
        <end position="708"/>
    </location>
</feature>
<reference evidence="7" key="1">
    <citation type="submission" date="2022-08" db="EMBL/GenBank/DDBJ databases">
        <authorList>
            <person name="Gutierrez-Valencia J."/>
        </authorList>
    </citation>
    <scope>NUCLEOTIDE SEQUENCE</scope>
</reference>
<evidence type="ECO:0000256" key="1">
    <source>
        <dbReference type="ARBA" id="ARBA00023054"/>
    </source>
</evidence>
<evidence type="ECO:0000256" key="6">
    <source>
        <dbReference type="SAM" id="MobiDB-lite"/>
    </source>
</evidence>
<evidence type="ECO:0000256" key="5">
    <source>
        <dbReference type="SAM" id="Coils"/>
    </source>
</evidence>
<feature type="compositionally biased region" description="Basic and acidic residues" evidence="6">
    <location>
        <begin position="1067"/>
        <end position="1077"/>
    </location>
</feature>
<feature type="region of interest" description="Disordered" evidence="6">
    <location>
        <begin position="1024"/>
        <end position="1116"/>
    </location>
</feature>
<evidence type="ECO:0008006" key="9">
    <source>
        <dbReference type="Google" id="ProtNLM"/>
    </source>
</evidence>
<keyword evidence="8" id="KW-1185">Reference proteome</keyword>
<organism evidence="7 8">
    <name type="scientific">Linum tenue</name>
    <dbReference type="NCBI Taxonomy" id="586396"/>
    <lineage>
        <taxon>Eukaryota</taxon>
        <taxon>Viridiplantae</taxon>
        <taxon>Streptophyta</taxon>
        <taxon>Embryophyta</taxon>
        <taxon>Tracheophyta</taxon>
        <taxon>Spermatophyta</taxon>
        <taxon>Magnoliopsida</taxon>
        <taxon>eudicotyledons</taxon>
        <taxon>Gunneridae</taxon>
        <taxon>Pentapetalae</taxon>
        <taxon>rosids</taxon>
        <taxon>fabids</taxon>
        <taxon>Malpighiales</taxon>
        <taxon>Linaceae</taxon>
        <taxon>Linum</taxon>
    </lineage>
</organism>
<feature type="compositionally biased region" description="Basic residues" evidence="6">
    <location>
        <begin position="874"/>
        <end position="885"/>
    </location>
</feature>
<comment type="subcellular location">
    <subcellularLocation>
        <location evidence="3">Nucleus lamina</location>
    </subcellularLocation>
</comment>
<dbReference type="Proteomes" id="UP001154282">
    <property type="component" value="Unassembled WGS sequence"/>
</dbReference>
<feature type="compositionally biased region" description="Polar residues" evidence="6">
    <location>
        <begin position="764"/>
        <end position="774"/>
    </location>
</feature>
<evidence type="ECO:0000313" key="8">
    <source>
        <dbReference type="Proteomes" id="UP001154282"/>
    </source>
</evidence>
<comment type="caution">
    <text evidence="7">The sequence shown here is derived from an EMBL/GenBank/DDBJ whole genome shotgun (WGS) entry which is preliminary data.</text>
</comment>
<evidence type="ECO:0000256" key="4">
    <source>
        <dbReference type="ARBA" id="ARBA00024208"/>
    </source>
</evidence>
<dbReference type="EMBL" id="CAMGYJ010000007">
    <property type="protein sequence ID" value="CAI0451153.1"/>
    <property type="molecule type" value="Genomic_DNA"/>
</dbReference>
<feature type="region of interest" description="Disordered" evidence="6">
    <location>
        <begin position="408"/>
        <end position="429"/>
    </location>
</feature>
<feature type="region of interest" description="Disordered" evidence="6">
    <location>
        <begin position="1"/>
        <end position="26"/>
    </location>
</feature>
<feature type="coiled-coil region" evidence="5">
    <location>
        <begin position="142"/>
        <end position="348"/>
    </location>
</feature>